<dbReference type="HOGENOM" id="CLU_3032496_0_0_1"/>
<protein>
    <submittedName>
        <fullName evidence="2">Uncharacterized protein</fullName>
    </submittedName>
</protein>
<reference evidence="3" key="1">
    <citation type="journal article" date="2014" name="Proc. Natl. Acad. Sci. U.S.A.">
        <title>Extensive sampling of basidiomycete genomes demonstrates inadequacy of the white-rot/brown-rot paradigm for wood decay fungi.</title>
        <authorList>
            <person name="Riley R."/>
            <person name="Salamov A.A."/>
            <person name="Brown D.W."/>
            <person name="Nagy L.G."/>
            <person name="Floudas D."/>
            <person name="Held B.W."/>
            <person name="Levasseur A."/>
            <person name="Lombard V."/>
            <person name="Morin E."/>
            <person name="Otillar R."/>
            <person name="Lindquist E.A."/>
            <person name="Sun H."/>
            <person name="LaButti K.M."/>
            <person name="Schmutz J."/>
            <person name="Jabbour D."/>
            <person name="Luo H."/>
            <person name="Baker S.E."/>
            <person name="Pisabarro A.G."/>
            <person name="Walton J.D."/>
            <person name="Blanchette R.A."/>
            <person name="Henrissat B."/>
            <person name="Martin F."/>
            <person name="Cullen D."/>
            <person name="Hibbett D.S."/>
            <person name="Grigoriev I.V."/>
        </authorList>
    </citation>
    <scope>NUCLEOTIDE SEQUENCE [LARGE SCALE GENOMIC DNA]</scope>
    <source>
        <strain evidence="3">CBS 339.88</strain>
    </source>
</reference>
<keyword evidence="1" id="KW-0732">Signal</keyword>
<keyword evidence="3" id="KW-1185">Reference proteome</keyword>
<evidence type="ECO:0000313" key="2">
    <source>
        <dbReference type="EMBL" id="KDR71848.1"/>
    </source>
</evidence>
<dbReference type="Proteomes" id="UP000027222">
    <property type="component" value="Unassembled WGS sequence"/>
</dbReference>
<accession>A0A067SYJ7</accession>
<organism evidence="2 3">
    <name type="scientific">Galerina marginata (strain CBS 339.88)</name>
    <dbReference type="NCBI Taxonomy" id="685588"/>
    <lineage>
        <taxon>Eukaryota</taxon>
        <taxon>Fungi</taxon>
        <taxon>Dikarya</taxon>
        <taxon>Basidiomycota</taxon>
        <taxon>Agaricomycotina</taxon>
        <taxon>Agaricomycetes</taxon>
        <taxon>Agaricomycetidae</taxon>
        <taxon>Agaricales</taxon>
        <taxon>Agaricineae</taxon>
        <taxon>Strophariaceae</taxon>
        <taxon>Galerina</taxon>
    </lineage>
</organism>
<feature type="chain" id="PRO_5001646287" evidence="1">
    <location>
        <begin position="24"/>
        <end position="55"/>
    </location>
</feature>
<dbReference type="AlphaFoldDB" id="A0A067SYJ7"/>
<sequence>MLFTANIAVLAFCLLHQWDSALALGPAVVNLGTAGNFAILSESGISTVPPSSISK</sequence>
<name>A0A067SYJ7_GALM3</name>
<evidence type="ECO:0000256" key="1">
    <source>
        <dbReference type="SAM" id="SignalP"/>
    </source>
</evidence>
<proteinExistence type="predicted"/>
<feature type="signal peptide" evidence="1">
    <location>
        <begin position="1"/>
        <end position="23"/>
    </location>
</feature>
<dbReference type="EMBL" id="KL142391">
    <property type="protein sequence ID" value="KDR71848.1"/>
    <property type="molecule type" value="Genomic_DNA"/>
</dbReference>
<gene>
    <name evidence="2" type="ORF">GALMADRAFT_782516</name>
</gene>
<evidence type="ECO:0000313" key="3">
    <source>
        <dbReference type="Proteomes" id="UP000027222"/>
    </source>
</evidence>